<dbReference type="SUPFAM" id="SSF53167">
    <property type="entry name" value="Purine and uridine phosphorylases"/>
    <property type="match status" value="1"/>
</dbReference>
<feature type="binding site" evidence="4">
    <location>
        <position position="2412"/>
    </location>
    <ligand>
        <name>substrate</name>
    </ligand>
</feature>
<sequence>MYTSADYKFSFKALNFSDKHSLCDLDSSNSSSIGANEHISSHLPERVGHTILSDDYQSVTPKPTIIPSVCKSSDLGEISPNVTNLLKPTKTRESEEKLTPQLASVKFASCKLLGNIYFKLNKDAEGIDLLSKALQIDSNDLSLWIRLARAAIRSGFFEVAINSIDHILTKRPSHPLALQLALPLYFAVSELEICLELSVRMLQIDPFSEYAVYFINRILTIQPSLHEMIHDLFLQRSDILSQLPSCDEAERIDQEIQNIRIVYRRQKDAETELRTVPLVKFPSPLKHLSWLHLIQETIAMYDRLILESAIHSVLDLSSLLCKNVLNFESIPNEINEVPNNTVTTSSSASLNLKFGEQLNDNIEHAVTLNIEKVPNVDAAYDTMKDDVSDFNIEASSDDLTTTAGLEKRRSSRVRTCFDLTDGLNRYCSRRSVVAELEKASDKYKPSSEKLASSQKESNYINDRFKLIDRFQTLLPQVFRSLELSTAYLNLFDRLRPSFPYLLTTPSSSLSSSSPLLEAVIHQDKIQSETCLLPEDVLALKVAPELYHLAFFYIIYVELYLEELESTSHNSTKSKEKSLELSTAYLNLFDRLRPSFPYLLTTPSSSLSSSSPLLEAVIHQDKIQSETCLLPEDVLALKVAPELYHLAFFYIIYVELYLEELESTSHNSTKSKEKNSRPTEIPTPVFSVLNDVLAGFEETSSDYPIVMSHLLWMHYLMSSQRRDYAEMKECVLALKKLIIEHKLVVVRSYSVHHGDLTVDYMNHLLIKLKDVSSFDHLIQLSNEGQHEAVVTELIKTFQIQRNINSKQSSSDSYDHYQSIIKQLDLCYGSLKHLIMNLTPNNDKIVRNNNDNKNNNSPSCETNHTTTTINSNKDDSSMHTISYLDVHSLYCYCTVVIEECLILLNRLSQHEQLITEGSVRSVGSIIIKVIKFLNRCWILMGDEYINDNNQSDSNQSTIKLNTSTDISLYANLSLKLFTSYDDNDDEVIITFDNKDNYDGFNKTVKNNNNTENNQLNSFNNHDDDDDDDDVSVHEMNINKVTISEACRTVTVLIDLLIYIIRTSVNLLSNWKMNFYLQLVSLIYEHLYCIPCSALPIELRIYRFDAELTVDDIPFELKVNAYTGTVSAPPSIACLHLFHELSLVLFAYNQMSGVNIPCRDCPDLLKLLIQIVIRSSRQLQLLSAKFYSPDIRTYLETGSRSDYPADKIVSCNKTSTECSTILQTNEEFINPVSPDDNTIACTDDLQKSITYKSWPIDCVCLTQVLSCAVKCLLGGSLTREITTVYQSPMEKYLFLELLESSDFAKLFDCIKKKSVDNYVNFLPEWINTLKNLYTSSDIFDHPYLQQSIQQNSLNKPNWWNPATLDDQQRSLDWECVKVIFLISYPSPFPEYDSIKTLSVSTEMLKFLCDASKLISTSESKKILPKSEIDMLIQSKVKDTQHLPSVPKGLSFLTKSMYYLIADHYMKNNHFDRAVEYYLQDLCVSPQRVDTWASLGLIYSSELEQVLNLTNLKTERVSAEAVTRCLRCFNVALHLQPDTSEYRNFPDAHLNLCRKWRYRMLQLARSSYESVLNLCNIIKHQQTTITTITQEITTNDTMNKNEHLNTRLENHLSDNSNNTNKLVQQSKEEEEAWLCHYMLAKCAEKDVQLMQQSGDTHSSVSSKSSSSSRSCLMHVLRLYHESLKALDLAGAKYPKKIIVYNKIPFRAVEAIEVYYRIHALSLKTLLKHGPPATTTTTVTNQSSQSTYSIYPINLIELDQFLTMIDSSDFVTSAKKPCRRTRKRTANMAGLSTKHNQLQKSTNQLGSCDNHNKQMGTNETNIKESSADKLVQPLDIKLNPNTISSQDEFIDLISPDPHIVVDEEESTNLLEPSSSRSSINECVNKLGLWKKCIDRCRCALELVLQRLPLHYKAMYRLASLYLYAPHLKDPCKALDILLGPTDESQKHLASTHTNTLNDNNNVNTTNASTHLNIGGLFKDRKQNNFFYGVWRIPTADIDRSGNFAAHMYRSVCLTLSLLHDHGDWRRLVQIFHQLRKQPPEEKRGFLGEGDRVYLARRAFNLIQPTLLNWLTQLSLSLANKISEQISKDHTFVFSSDISCITSQGFLTNEILTQIYRLHCVSYSRNSSSSSCSSSSTTTNTTSGVLDSTLNSLNSSLYSPTTNNNVSSTTANTTTNSGTSTLLDVNTTLAAEISGYASVLQLAYRLCPTVWLSLKMCTMQPILNSHLNELNEDIFHHFGFTTKSFDFKQKFGDVKFVCVCGSSNRIHNFAISMAKLAGIQLPVENIAGSHARFVLYKVDHILFADHGIGIPSTLILMHEMTKLLHYAGCKDVLFIRLGTCGGLGVKPGTLVMSDRCVNTKLEPYNELCILGKPVRRQTKVDLNAVNELKKLSENLSLQCSVVVGGTITANDFYEEQGRLDGAICSFSQEEKLAYLKSAYDHGIRNLEMEGTAITSHCNSTGHRVCVAVVNRLENDQVTISADDFKLFEQLPGKLVGEYLKRNSGLIAR</sequence>
<dbReference type="GO" id="GO:0009166">
    <property type="term" value="P:nucleotide catabolic process"/>
    <property type="evidence" value="ECO:0007669"/>
    <property type="project" value="InterPro"/>
</dbReference>
<dbReference type="GO" id="GO:0031491">
    <property type="term" value="F:nucleosome binding"/>
    <property type="evidence" value="ECO:0007669"/>
    <property type="project" value="TreeGrafter"/>
</dbReference>
<reference evidence="8 9" key="1">
    <citation type="journal article" date="2019" name="PLoS Pathog.">
        <title>Genome sequence of the bovine parasite Schistosoma bovis Tanzania.</title>
        <authorList>
            <person name="Oey H."/>
            <person name="Zakrzewski M."/>
            <person name="Gobert G."/>
            <person name="Gravermann K."/>
            <person name="Stoye J."/>
            <person name="Jones M."/>
            <person name="Mcmanus D."/>
            <person name="Krause L."/>
        </authorList>
    </citation>
    <scope>NUCLEOTIDE SEQUENCE [LARGE SCALE GENOMIC DNA]</scope>
    <source>
        <strain evidence="8 9">TAN1997</strain>
    </source>
</reference>
<keyword evidence="3" id="KW-0539">Nucleus</keyword>
<evidence type="ECO:0000313" key="9">
    <source>
        <dbReference type="Proteomes" id="UP000290809"/>
    </source>
</evidence>
<dbReference type="STRING" id="6184.A0A430Q9H0"/>
<dbReference type="InterPro" id="IPR035994">
    <property type="entry name" value="Nucleoside_phosphorylase_sf"/>
</dbReference>
<dbReference type="GO" id="GO:0006325">
    <property type="term" value="P:chromatin organization"/>
    <property type="evidence" value="ECO:0007669"/>
    <property type="project" value="InterPro"/>
</dbReference>
<evidence type="ECO:0000256" key="1">
    <source>
        <dbReference type="ARBA" id="ARBA00004123"/>
    </source>
</evidence>
<dbReference type="GO" id="GO:0009116">
    <property type="term" value="P:nucleoside metabolic process"/>
    <property type="evidence" value="ECO:0007669"/>
    <property type="project" value="InterPro"/>
</dbReference>
<dbReference type="PANTHER" id="PTHR15502:SF7">
    <property type="entry name" value="CALCINEURIN-BINDING PROTEIN CABIN-1"/>
    <property type="match status" value="1"/>
</dbReference>
<evidence type="ECO:0000256" key="2">
    <source>
        <dbReference type="ARBA" id="ARBA00010456"/>
    </source>
</evidence>
<evidence type="ECO:0000256" key="3">
    <source>
        <dbReference type="ARBA" id="ARBA00023242"/>
    </source>
</evidence>
<keyword evidence="9" id="KW-1185">Reference proteome</keyword>
<keyword evidence="5" id="KW-0802">TPR repeat</keyword>
<dbReference type="GO" id="GO:0005737">
    <property type="term" value="C:cytoplasm"/>
    <property type="evidence" value="ECO:0007669"/>
    <property type="project" value="InterPro"/>
</dbReference>
<dbReference type="PROSITE" id="PS50005">
    <property type="entry name" value="TPR"/>
    <property type="match status" value="1"/>
</dbReference>
<accession>A0A430Q9H0</accession>
<dbReference type="InterPro" id="IPR000845">
    <property type="entry name" value="Nucleoside_phosphorylase_d"/>
</dbReference>
<dbReference type="InterPro" id="IPR010059">
    <property type="entry name" value="Uridine_phosphorylase_euk"/>
</dbReference>
<feature type="domain" description="Nucleoside phosphorylase" evidence="7">
    <location>
        <begin position="2249"/>
        <end position="2468"/>
    </location>
</feature>
<dbReference type="InterPro" id="IPR019734">
    <property type="entry name" value="TPR_rpt"/>
</dbReference>
<dbReference type="Pfam" id="PF01048">
    <property type="entry name" value="PNP_UDP_1"/>
    <property type="match status" value="1"/>
</dbReference>
<dbReference type="NCBIfam" id="TIGR01719">
    <property type="entry name" value="euk_UDPppase"/>
    <property type="match status" value="1"/>
</dbReference>
<dbReference type="InterPro" id="IPR011990">
    <property type="entry name" value="TPR-like_helical_dom_sf"/>
</dbReference>
<dbReference type="GO" id="GO:0004850">
    <property type="term" value="F:uridine phosphorylase activity"/>
    <property type="evidence" value="ECO:0007669"/>
    <property type="project" value="InterPro"/>
</dbReference>
<proteinExistence type="inferred from homology"/>
<feature type="binding site" evidence="4">
    <location>
        <position position="2286"/>
    </location>
    <ligand>
        <name>phosphate</name>
        <dbReference type="ChEBI" id="CHEBI:43474"/>
    </ligand>
</feature>
<feature type="binding site" evidence="4">
    <location>
        <begin position="2330"/>
        <end position="2333"/>
    </location>
    <ligand>
        <name>phosphate</name>
        <dbReference type="ChEBI" id="CHEBI:43474"/>
    </ligand>
</feature>
<protein>
    <recommendedName>
        <fullName evidence="7">Nucleoside phosphorylase domain-containing protein</fullName>
    </recommendedName>
</protein>
<feature type="region of interest" description="Disordered" evidence="6">
    <location>
        <begin position="846"/>
        <end position="870"/>
    </location>
</feature>
<comment type="similarity">
    <text evidence="2">Belongs to the PNP/UDP phosphorylase family.</text>
</comment>
<dbReference type="EMBL" id="QMKO01002198">
    <property type="protein sequence ID" value="RTG84360.1"/>
    <property type="molecule type" value="Genomic_DNA"/>
</dbReference>
<evidence type="ECO:0000259" key="7">
    <source>
        <dbReference type="Pfam" id="PF01048"/>
    </source>
</evidence>
<dbReference type="GO" id="GO:0005634">
    <property type="term" value="C:nucleus"/>
    <property type="evidence" value="ECO:0007669"/>
    <property type="project" value="UniProtKB-SubCell"/>
</dbReference>
<dbReference type="PANTHER" id="PTHR15502">
    <property type="entry name" value="CALCINEURIN-BINDING PROTEIN CABIN 1-RELATED"/>
    <property type="match status" value="1"/>
</dbReference>
<comment type="subcellular location">
    <subcellularLocation>
        <location evidence="1">Nucleus</location>
    </subcellularLocation>
</comment>
<evidence type="ECO:0000256" key="6">
    <source>
        <dbReference type="SAM" id="MobiDB-lite"/>
    </source>
</evidence>
<feature type="binding site" evidence="4">
    <location>
        <position position="2410"/>
    </location>
    <ligand>
        <name>substrate</name>
    </ligand>
</feature>
<dbReference type="SMART" id="SM00028">
    <property type="entry name" value="TPR"/>
    <property type="match status" value="2"/>
</dbReference>
<dbReference type="SUPFAM" id="SSF48452">
    <property type="entry name" value="TPR-like"/>
    <property type="match status" value="2"/>
</dbReference>
<feature type="compositionally biased region" description="Polar residues" evidence="6">
    <location>
        <begin position="855"/>
        <end position="869"/>
    </location>
</feature>
<name>A0A430Q9H0_SCHBO</name>
<comment type="caution">
    <text evidence="8">The sequence shown here is derived from an EMBL/GenBank/DDBJ whole genome shotgun (WGS) entry which is preliminary data.</text>
</comment>
<evidence type="ECO:0000256" key="5">
    <source>
        <dbReference type="PROSITE-ProRule" id="PRU00339"/>
    </source>
</evidence>
<dbReference type="InterPro" id="IPR033053">
    <property type="entry name" value="Hir3/CABIN1"/>
</dbReference>
<dbReference type="Gene3D" id="1.25.40.10">
    <property type="entry name" value="Tetratricopeptide repeat domain"/>
    <property type="match status" value="2"/>
</dbReference>
<dbReference type="Proteomes" id="UP000290809">
    <property type="component" value="Unassembled WGS sequence"/>
</dbReference>
<dbReference type="CDD" id="cd17763">
    <property type="entry name" value="UP_hUPP-like"/>
    <property type="match status" value="1"/>
</dbReference>
<evidence type="ECO:0000313" key="8">
    <source>
        <dbReference type="EMBL" id="RTG84360.1"/>
    </source>
</evidence>
<feature type="repeat" description="TPR" evidence="5">
    <location>
        <begin position="1451"/>
        <end position="1484"/>
    </location>
</feature>
<gene>
    <name evidence="8" type="ORF">DC041_0003848</name>
</gene>
<dbReference type="Gene3D" id="3.40.50.1580">
    <property type="entry name" value="Nucleoside phosphorylase domain"/>
    <property type="match status" value="1"/>
</dbReference>
<evidence type="ECO:0000256" key="4">
    <source>
        <dbReference type="PIRSR" id="PIRSR610059-50"/>
    </source>
</evidence>
<organism evidence="8 9">
    <name type="scientific">Schistosoma bovis</name>
    <name type="common">Blood fluke</name>
    <dbReference type="NCBI Taxonomy" id="6184"/>
    <lineage>
        <taxon>Eukaryota</taxon>
        <taxon>Metazoa</taxon>
        <taxon>Spiralia</taxon>
        <taxon>Lophotrochozoa</taxon>
        <taxon>Platyhelminthes</taxon>
        <taxon>Trematoda</taxon>
        <taxon>Digenea</taxon>
        <taxon>Strigeidida</taxon>
        <taxon>Schistosomatoidea</taxon>
        <taxon>Schistosomatidae</taxon>
        <taxon>Schistosoma</taxon>
    </lineage>
</organism>